<feature type="region of interest" description="Disordered" evidence="1">
    <location>
        <begin position="92"/>
        <end position="130"/>
    </location>
</feature>
<keyword evidence="3" id="KW-1185">Reference proteome</keyword>
<dbReference type="InterPro" id="IPR021482">
    <property type="entry name" value="DUF3135"/>
</dbReference>
<gene>
    <name evidence="2" type="ORF">DZ860_08085</name>
</gene>
<sequence length="130" mass="14515">MADIANSCDSALPSFDELKALAESDPQAFDRFKQQKCEQVIASASEEMQPRLRAQQSHIDRLVGHCRNPNHVNMVLMQELCKQFSKFQQALQGDHPHYHTSRLSPSSSSATSSSSGPTSESSVTHIDEWR</sequence>
<evidence type="ECO:0000313" key="3">
    <source>
        <dbReference type="Proteomes" id="UP000273252"/>
    </source>
</evidence>
<accession>A0A3A6QPE0</accession>
<evidence type="ECO:0000313" key="2">
    <source>
        <dbReference type="EMBL" id="RJX72466.1"/>
    </source>
</evidence>
<protein>
    <submittedName>
        <fullName evidence="2">DUF3135 domain-containing protein</fullName>
    </submittedName>
</protein>
<dbReference type="RefSeq" id="WP_120030529.1">
    <property type="nucleotide sequence ID" value="NZ_QVMU01000005.1"/>
</dbReference>
<dbReference type="Pfam" id="PF11333">
    <property type="entry name" value="DUF3135"/>
    <property type="match status" value="1"/>
</dbReference>
<dbReference type="Proteomes" id="UP000273252">
    <property type="component" value="Unassembled WGS sequence"/>
</dbReference>
<dbReference type="AlphaFoldDB" id="A0A3A6QPE0"/>
<feature type="compositionally biased region" description="Low complexity" evidence="1">
    <location>
        <begin position="101"/>
        <end position="124"/>
    </location>
</feature>
<dbReference type="EMBL" id="QVMU01000005">
    <property type="protein sequence ID" value="RJX72466.1"/>
    <property type="molecule type" value="Genomic_DNA"/>
</dbReference>
<name>A0A3A6QPE0_9VIBR</name>
<organism evidence="2 3">
    <name type="scientific">Vibrio sinensis</name>
    <dbReference type="NCBI Taxonomy" id="2302434"/>
    <lineage>
        <taxon>Bacteria</taxon>
        <taxon>Pseudomonadati</taxon>
        <taxon>Pseudomonadota</taxon>
        <taxon>Gammaproteobacteria</taxon>
        <taxon>Vibrionales</taxon>
        <taxon>Vibrionaceae</taxon>
        <taxon>Vibrio</taxon>
    </lineage>
</organism>
<reference evidence="2 3" key="1">
    <citation type="submission" date="2018-08" db="EMBL/GenBank/DDBJ databases">
        <title>Vibrio isolated from the Eastern China Marginal Seas.</title>
        <authorList>
            <person name="Li Y."/>
        </authorList>
    </citation>
    <scope>NUCLEOTIDE SEQUENCE [LARGE SCALE GENOMIC DNA]</scope>
    <source>
        <strain evidence="2 3">BEI233</strain>
    </source>
</reference>
<dbReference type="OrthoDB" id="5917239at2"/>
<comment type="caution">
    <text evidence="2">The sequence shown here is derived from an EMBL/GenBank/DDBJ whole genome shotgun (WGS) entry which is preliminary data.</text>
</comment>
<proteinExistence type="predicted"/>
<evidence type="ECO:0000256" key="1">
    <source>
        <dbReference type="SAM" id="MobiDB-lite"/>
    </source>
</evidence>